<feature type="non-terminal residue" evidence="2">
    <location>
        <position position="1"/>
    </location>
</feature>
<evidence type="ECO:0000313" key="2">
    <source>
        <dbReference type="EMBL" id="GMT20013.1"/>
    </source>
</evidence>
<dbReference type="PANTHER" id="PTHR22991:SF40">
    <property type="entry name" value="PROTEIN CBG13490"/>
    <property type="match status" value="1"/>
</dbReference>
<feature type="non-terminal residue" evidence="2">
    <location>
        <position position="108"/>
    </location>
</feature>
<organism evidence="2 3">
    <name type="scientific">Pristionchus fissidentatus</name>
    <dbReference type="NCBI Taxonomy" id="1538716"/>
    <lineage>
        <taxon>Eukaryota</taxon>
        <taxon>Metazoa</taxon>
        <taxon>Ecdysozoa</taxon>
        <taxon>Nematoda</taxon>
        <taxon>Chromadorea</taxon>
        <taxon>Rhabditida</taxon>
        <taxon>Rhabditina</taxon>
        <taxon>Diplogasteromorpha</taxon>
        <taxon>Diplogasteroidea</taxon>
        <taxon>Neodiplogasteridae</taxon>
        <taxon>Pristionchus</taxon>
    </lineage>
</organism>
<evidence type="ECO:0000313" key="3">
    <source>
        <dbReference type="Proteomes" id="UP001432322"/>
    </source>
</evidence>
<evidence type="ECO:0000256" key="1">
    <source>
        <dbReference type="ARBA" id="ARBA00023157"/>
    </source>
</evidence>
<dbReference type="PANTHER" id="PTHR22991">
    <property type="entry name" value="PROTEIN CBG13490"/>
    <property type="match status" value="1"/>
</dbReference>
<dbReference type="AlphaFoldDB" id="A0AAV5VKV2"/>
<sequence length="108" mass="12024">FNTRIKAYTNATIDLYCVIPHAPSTYEPDEDCVGFNNDEQDSMCYQILMLEANSCCDHLVLYEGTYGGKVIADLTGDHNERGKKFTTTSGNFMRASWQPKGGVNVKGM</sequence>
<dbReference type="EMBL" id="BTSY01000003">
    <property type="protein sequence ID" value="GMT20013.1"/>
    <property type="molecule type" value="Genomic_DNA"/>
</dbReference>
<gene>
    <name evidence="2" type="ORF">PFISCL1PPCAC_11310</name>
</gene>
<accession>A0AAV5VKV2</accession>
<comment type="caution">
    <text evidence="2">The sequence shown here is derived from an EMBL/GenBank/DDBJ whole genome shotgun (WGS) entry which is preliminary data.</text>
</comment>
<keyword evidence="1" id="KW-1015">Disulfide bond</keyword>
<proteinExistence type="predicted"/>
<protein>
    <submittedName>
        <fullName evidence="2">Uncharacterized protein</fullName>
    </submittedName>
</protein>
<dbReference type="Proteomes" id="UP001432322">
    <property type="component" value="Unassembled WGS sequence"/>
</dbReference>
<dbReference type="InterPro" id="IPR050976">
    <property type="entry name" value="Snaclec"/>
</dbReference>
<name>A0AAV5VKV2_9BILA</name>
<reference evidence="2" key="1">
    <citation type="submission" date="2023-10" db="EMBL/GenBank/DDBJ databases">
        <title>Genome assembly of Pristionchus species.</title>
        <authorList>
            <person name="Yoshida K."/>
            <person name="Sommer R.J."/>
        </authorList>
    </citation>
    <scope>NUCLEOTIDE SEQUENCE</scope>
    <source>
        <strain evidence="2">RS5133</strain>
    </source>
</reference>
<keyword evidence="3" id="KW-1185">Reference proteome</keyword>